<dbReference type="AlphaFoldDB" id="A0A838B736"/>
<organism evidence="2 3">
    <name type="scientific">Mesorhizobium neociceri</name>
    <dbReference type="NCBI Taxonomy" id="1307853"/>
    <lineage>
        <taxon>Bacteria</taxon>
        <taxon>Pseudomonadati</taxon>
        <taxon>Pseudomonadota</taxon>
        <taxon>Alphaproteobacteria</taxon>
        <taxon>Hyphomicrobiales</taxon>
        <taxon>Phyllobacteriaceae</taxon>
        <taxon>Mesorhizobium</taxon>
    </lineage>
</organism>
<keyword evidence="1" id="KW-1133">Transmembrane helix</keyword>
<protein>
    <submittedName>
        <fullName evidence="2">Uncharacterized protein</fullName>
    </submittedName>
</protein>
<reference evidence="2 3" key="1">
    <citation type="submission" date="2020-07" db="EMBL/GenBank/DDBJ databases">
        <title>Definition of the novel symbiovar canariense within Mesorhizobium novociceri, a new species of genus Mesorhizobium nodulating Cicer canariense in the Caldera de Taburiente National Park (La Palma, Canary Islands).</title>
        <authorList>
            <person name="Leon-Barrios M."/>
            <person name="Perez-Yepez J."/>
            <person name="Flores-Felix J.D."/>
            <person name="Ramirez-Baena M.H."/>
            <person name="Pulido-Suarez L."/>
            <person name="Igual J.M."/>
            <person name="Velazquez E."/>
            <person name="Peix A."/>
        </authorList>
    </citation>
    <scope>NUCLEOTIDE SEQUENCE [LARGE SCALE GENOMIC DNA]</scope>
    <source>
        <strain evidence="2 3">CCANP35</strain>
    </source>
</reference>
<keyword evidence="1" id="KW-0472">Membrane</keyword>
<dbReference type="Proteomes" id="UP000558284">
    <property type="component" value="Unassembled WGS sequence"/>
</dbReference>
<accession>A0A838B736</accession>
<sequence>MTNKIVAWVCFAGWAVNAWKAFEIIWPTNGFVAASASGACLFFGIWLAIEWLEGRVL</sequence>
<evidence type="ECO:0000313" key="2">
    <source>
        <dbReference type="EMBL" id="MBA1141729.1"/>
    </source>
</evidence>
<comment type="caution">
    <text evidence="2">The sequence shown here is derived from an EMBL/GenBank/DDBJ whole genome shotgun (WGS) entry which is preliminary data.</text>
</comment>
<dbReference type="RefSeq" id="WP_181058609.1">
    <property type="nucleotide sequence ID" value="NZ_JACDTY010000007.1"/>
</dbReference>
<dbReference type="EMBL" id="JACDTY010000007">
    <property type="protein sequence ID" value="MBA1141729.1"/>
    <property type="molecule type" value="Genomic_DNA"/>
</dbReference>
<gene>
    <name evidence="2" type="ORF">H0241_15885</name>
</gene>
<evidence type="ECO:0000313" key="3">
    <source>
        <dbReference type="Proteomes" id="UP000558284"/>
    </source>
</evidence>
<keyword evidence="3" id="KW-1185">Reference proteome</keyword>
<evidence type="ECO:0000256" key="1">
    <source>
        <dbReference type="SAM" id="Phobius"/>
    </source>
</evidence>
<name>A0A838B736_9HYPH</name>
<proteinExistence type="predicted"/>
<feature type="transmembrane region" description="Helical" evidence="1">
    <location>
        <begin position="28"/>
        <end position="49"/>
    </location>
</feature>
<keyword evidence="1" id="KW-0812">Transmembrane</keyword>